<sequence>MDIRWNFWRHQSNPGNGTWWIQTNPKSTHRKNLVFLYCCFLFPCVDVDHMGVSGGACGSITGLSRGCSRPC</sequence>
<evidence type="ECO:0000313" key="1">
    <source>
        <dbReference type="EMBL" id="KAA8589905.1"/>
    </source>
</evidence>
<dbReference type="EMBL" id="VOFY01000009">
    <property type="protein sequence ID" value="KAA8589905.1"/>
    <property type="molecule type" value="Genomic_DNA"/>
</dbReference>
<proteinExistence type="predicted"/>
<keyword evidence="2" id="KW-1185">Reference proteome</keyword>
<dbReference type="AlphaFoldDB" id="A0A5J5DB43"/>
<reference evidence="1 2" key="1">
    <citation type="submission" date="2019-08" db="EMBL/GenBank/DDBJ databases">
        <title>A chromosome-level genome assembly, high-density linkage maps, and genome scans reveal the genomic architecture of hybrid incompatibilities underlying speciation via character displacement in darters (Percidae: Etheostominae).</title>
        <authorList>
            <person name="Moran R.L."/>
            <person name="Catchen J.M."/>
            <person name="Fuller R.C."/>
        </authorList>
    </citation>
    <scope>NUCLEOTIDE SEQUENCE [LARGE SCALE GENOMIC DNA]</scope>
    <source>
        <strain evidence="1">EspeVRDwgs_2016</strain>
        <tissue evidence="1">Muscle</tissue>
    </source>
</reference>
<gene>
    <name evidence="1" type="ORF">FQN60_013270</name>
</gene>
<evidence type="ECO:0000313" key="2">
    <source>
        <dbReference type="Proteomes" id="UP000327493"/>
    </source>
</evidence>
<dbReference type="Proteomes" id="UP000327493">
    <property type="component" value="Chromosome 9"/>
</dbReference>
<accession>A0A5J5DB43</accession>
<comment type="caution">
    <text evidence="1">The sequence shown here is derived from an EMBL/GenBank/DDBJ whole genome shotgun (WGS) entry which is preliminary data.</text>
</comment>
<name>A0A5J5DB43_9PERO</name>
<protein>
    <submittedName>
        <fullName evidence="1">Uncharacterized protein</fullName>
    </submittedName>
</protein>
<organism evidence="1 2">
    <name type="scientific">Etheostoma spectabile</name>
    <name type="common">orangethroat darter</name>
    <dbReference type="NCBI Taxonomy" id="54343"/>
    <lineage>
        <taxon>Eukaryota</taxon>
        <taxon>Metazoa</taxon>
        <taxon>Chordata</taxon>
        <taxon>Craniata</taxon>
        <taxon>Vertebrata</taxon>
        <taxon>Euteleostomi</taxon>
        <taxon>Actinopterygii</taxon>
        <taxon>Neopterygii</taxon>
        <taxon>Teleostei</taxon>
        <taxon>Neoteleostei</taxon>
        <taxon>Acanthomorphata</taxon>
        <taxon>Eupercaria</taxon>
        <taxon>Perciformes</taxon>
        <taxon>Percoidei</taxon>
        <taxon>Percidae</taxon>
        <taxon>Etheostomatinae</taxon>
        <taxon>Etheostoma</taxon>
    </lineage>
</organism>